<comment type="similarity">
    <text evidence="5 14 16">Belongs to the RNase HII family.</text>
</comment>
<evidence type="ECO:0000256" key="5">
    <source>
        <dbReference type="ARBA" id="ARBA00007383"/>
    </source>
</evidence>
<keyword evidence="8 14" id="KW-0963">Cytoplasm</keyword>
<evidence type="ECO:0000256" key="2">
    <source>
        <dbReference type="ARBA" id="ARBA00001946"/>
    </source>
</evidence>
<dbReference type="GO" id="GO:0003723">
    <property type="term" value="F:RNA binding"/>
    <property type="evidence" value="ECO:0007669"/>
    <property type="project" value="UniProtKB-UniRule"/>
</dbReference>
<dbReference type="EMBL" id="WEHX01000094">
    <property type="protein sequence ID" value="KAB7654896.1"/>
    <property type="molecule type" value="Genomic_DNA"/>
</dbReference>
<feature type="binding site" evidence="14 15">
    <location>
        <position position="38"/>
    </location>
    <ligand>
        <name>a divalent metal cation</name>
        <dbReference type="ChEBI" id="CHEBI:60240"/>
    </ligand>
</feature>
<dbReference type="PROSITE" id="PS51975">
    <property type="entry name" value="RNASE_H_2"/>
    <property type="match status" value="1"/>
</dbReference>
<accession>A0A6I1EMA7</accession>
<dbReference type="EC" id="3.1.26.4" evidence="6 14"/>
<dbReference type="NCBIfam" id="NF000595">
    <property type="entry name" value="PRK00015.1-3"/>
    <property type="match status" value="1"/>
</dbReference>
<dbReference type="InterPro" id="IPR012337">
    <property type="entry name" value="RNaseH-like_sf"/>
</dbReference>
<evidence type="ECO:0000256" key="8">
    <source>
        <dbReference type="ARBA" id="ARBA00022490"/>
    </source>
</evidence>
<feature type="binding site" evidence="14 15">
    <location>
        <position position="39"/>
    </location>
    <ligand>
        <name>a divalent metal cation</name>
        <dbReference type="ChEBI" id="CHEBI:60240"/>
    </ligand>
</feature>
<dbReference type="Proteomes" id="UP000430564">
    <property type="component" value="Unassembled WGS sequence"/>
</dbReference>
<evidence type="ECO:0000256" key="12">
    <source>
        <dbReference type="ARBA" id="ARBA00022801"/>
    </source>
</evidence>
<evidence type="ECO:0000256" key="11">
    <source>
        <dbReference type="ARBA" id="ARBA00022759"/>
    </source>
</evidence>
<dbReference type="NCBIfam" id="NF000596">
    <property type="entry name" value="PRK00015.1-4"/>
    <property type="match status" value="1"/>
</dbReference>
<sequence>MAKSRTKTTEALEEADFGESLFLSAGFDQLPLLTAGVDEAGRGPLAGPVCAAAVILDPEKPIEGLNDSKKLSAKKREALAPLIRERALAWGVGWASVEEIDSVNILEATFLAMERALAALSRKPELILIDGNRAPKHLTVPFETIVKGDAKVPAISAASILAKTERDHLMAQIGREHPEYGFGQHAGYGTRAHIEAIEKYGVLPCHRRSFEPVKSIIAKSAKTK</sequence>
<dbReference type="InterPro" id="IPR001352">
    <property type="entry name" value="RNase_HII/HIII"/>
</dbReference>
<keyword evidence="9 14" id="KW-0540">Nuclease</keyword>
<dbReference type="GO" id="GO:0032299">
    <property type="term" value="C:ribonuclease H2 complex"/>
    <property type="evidence" value="ECO:0007669"/>
    <property type="project" value="TreeGrafter"/>
</dbReference>
<comment type="subcellular location">
    <subcellularLocation>
        <location evidence="4 14">Cytoplasm</location>
    </subcellularLocation>
</comment>
<dbReference type="SUPFAM" id="SSF53098">
    <property type="entry name" value="Ribonuclease H-like"/>
    <property type="match status" value="1"/>
</dbReference>
<dbReference type="GO" id="GO:0006298">
    <property type="term" value="P:mismatch repair"/>
    <property type="evidence" value="ECO:0007669"/>
    <property type="project" value="TreeGrafter"/>
</dbReference>
<keyword evidence="12 14" id="KW-0378">Hydrolase</keyword>
<dbReference type="InterPro" id="IPR024567">
    <property type="entry name" value="RNase_HII/HIII_dom"/>
</dbReference>
<proteinExistence type="inferred from homology"/>
<evidence type="ECO:0000259" key="17">
    <source>
        <dbReference type="PROSITE" id="PS51975"/>
    </source>
</evidence>
<dbReference type="HAMAP" id="MF_00052_B">
    <property type="entry name" value="RNase_HII_B"/>
    <property type="match status" value="1"/>
</dbReference>
<dbReference type="OrthoDB" id="9803420at2"/>
<keyword evidence="11 14" id="KW-0255">Endonuclease</keyword>
<evidence type="ECO:0000256" key="3">
    <source>
        <dbReference type="ARBA" id="ARBA00004065"/>
    </source>
</evidence>
<gene>
    <name evidence="14 18" type="primary">rnhB</name>
    <name evidence="18" type="ORF">GBM95_09975</name>
</gene>
<dbReference type="GO" id="GO:0043137">
    <property type="term" value="P:DNA replication, removal of RNA primer"/>
    <property type="evidence" value="ECO:0007669"/>
    <property type="project" value="TreeGrafter"/>
</dbReference>
<keyword evidence="10 14" id="KW-0479">Metal-binding</keyword>
<evidence type="ECO:0000256" key="1">
    <source>
        <dbReference type="ARBA" id="ARBA00000077"/>
    </source>
</evidence>
<dbReference type="InterPro" id="IPR036397">
    <property type="entry name" value="RNaseH_sf"/>
</dbReference>
<comment type="cofactor">
    <cofactor evidence="14 15">
        <name>Mn(2+)</name>
        <dbReference type="ChEBI" id="CHEBI:29035"/>
    </cofactor>
    <cofactor evidence="14 15">
        <name>Mg(2+)</name>
        <dbReference type="ChEBI" id="CHEBI:18420"/>
    </cofactor>
    <text evidence="14 15">Manganese or magnesium. Binds 1 divalent metal ion per monomer in the absence of substrate. May bind a second metal ion after substrate binding.</text>
</comment>
<comment type="function">
    <text evidence="3 14 16">Endonuclease that specifically degrades the RNA of RNA-DNA hybrids.</text>
</comment>
<feature type="binding site" evidence="14 15">
    <location>
        <position position="130"/>
    </location>
    <ligand>
        <name>a divalent metal cation</name>
        <dbReference type="ChEBI" id="CHEBI:60240"/>
    </ligand>
</feature>
<evidence type="ECO:0000313" key="18">
    <source>
        <dbReference type="EMBL" id="KAB7654896.1"/>
    </source>
</evidence>
<evidence type="ECO:0000256" key="9">
    <source>
        <dbReference type="ARBA" id="ARBA00022722"/>
    </source>
</evidence>
<comment type="catalytic activity">
    <reaction evidence="1 14 15 16">
        <text>Endonucleolytic cleavage to 5'-phosphomonoester.</text>
        <dbReference type="EC" id="3.1.26.4"/>
    </reaction>
</comment>
<evidence type="ECO:0000256" key="7">
    <source>
        <dbReference type="ARBA" id="ARBA00019179"/>
    </source>
</evidence>
<dbReference type="Gene3D" id="3.30.420.10">
    <property type="entry name" value="Ribonuclease H-like superfamily/Ribonuclease H"/>
    <property type="match status" value="1"/>
</dbReference>
<dbReference type="GO" id="GO:0005737">
    <property type="term" value="C:cytoplasm"/>
    <property type="evidence" value="ECO:0007669"/>
    <property type="project" value="UniProtKB-SubCell"/>
</dbReference>
<dbReference type="NCBIfam" id="NF000594">
    <property type="entry name" value="PRK00015.1-1"/>
    <property type="match status" value="1"/>
</dbReference>
<evidence type="ECO:0000256" key="6">
    <source>
        <dbReference type="ARBA" id="ARBA00012180"/>
    </source>
</evidence>
<reference evidence="18 19" key="1">
    <citation type="submission" date="2019-10" db="EMBL/GenBank/DDBJ databases">
        <title>Genome diversity of Sutterella seckii.</title>
        <authorList>
            <person name="Chaplin A.V."/>
            <person name="Sokolova S.R."/>
            <person name="Mosin K.A."/>
            <person name="Ivanova E.L."/>
            <person name="Kochetkova T.O."/>
            <person name="Goltsov A.Y."/>
            <person name="Trofimov D.Y."/>
            <person name="Efimov B.A."/>
        </authorList>
    </citation>
    <scope>NUCLEOTIDE SEQUENCE [LARGE SCALE GENOMIC DNA]</scope>
    <source>
        <strain evidence="18 19">ASD393</strain>
    </source>
</reference>
<keyword evidence="13 14" id="KW-0464">Manganese</keyword>
<comment type="caution">
    <text evidence="18">The sequence shown here is derived from an EMBL/GenBank/DDBJ whole genome shotgun (WGS) entry which is preliminary data.</text>
</comment>
<organism evidence="18 19">
    <name type="scientific">Sutterella seckii</name>
    <dbReference type="NCBI Taxonomy" id="1944635"/>
    <lineage>
        <taxon>Bacteria</taxon>
        <taxon>Pseudomonadati</taxon>
        <taxon>Pseudomonadota</taxon>
        <taxon>Betaproteobacteria</taxon>
        <taxon>Burkholderiales</taxon>
        <taxon>Sutterellaceae</taxon>
        <taxon>Sutterella</taxon>
    </lineage>
</organism>
<evidence type="ECO:0000256" key="10">
    <source>
        <dbReference type="ARBA" id="ARBA00022723"/>
    </source>
</evidence>
<dbReference type="Pfam" id="PF01351">
    <property type="entry name" value="RNase_HII"/>
    <property type="match status" value="1"/>
</dbReference>
<protein>
    <recommendedName>
        <fullName evidence="7 14">Ribonuclease HII</fullName>
        <shortName evidence="14">RNase HII</shortName>
        <ecNumber evidence="6 14">3.1.26.4</ecNumber>
    </recommendedName>
</protein>
<dbReference type="GO" id="GO:0030145">
    <property type="term" value="F:manganese ion binding"/>
    <property type="evidence" value="ECO:0007669"/>
    <property type="project" value="UniProtKB-UniRule"/>
</dbReference>
<dbReference type="FunFam" id="3.30.420.10:FF:000006">
    <property type="entry name" value="Ribonuclease HII"/>
    <property type="match status" value="1"/>
</dbReference>
<dbReference type="PANTHER" id="PTHR10954:SF18">
    <property type="entry name" value="RIBONUCLEASE HII"/>
    <property type="match status" value="1"/>
</dbReference>
<dbReference type="GO" id="GO:0004523">
    <property type="term" value="F:RNA-DNA hybrid ribonuclease activity"/>
    <property type="evidence" value="ECO:0007669"/>
    <property type="project" value="UniProtKB-UniRule"/>
</dbReference>
<dbReference type="CDD" id="cd07182">
    <property type="entry name" value="RNase_HII_bacteria_HII_like"/>
    <property type="match status" value="1"/>
</dbReference>
<name>A0A6I1EMA7_9BURK</name>
<dbReference type="PANTHER" id="PTHR10954">
    <property type="entry name" value="RIBONUCLEASE H2 SUBUNIT A"/>
    <property type="match status" value="1"/>
</dbReference>
<evidence type="ECO:0000256" key="15">
    <source>
        <dbReference type="PROSITE-ProRule" id="PRU01319"/>
    </source>
</evidence>
<dbReference type="AlphaFoldDB" id="A0A6I1EMA7"/>
<evidence type="ECO:0000256" key="4">
    <source>
        <dbReference type="ARBA" id="ARBA00004496"/>
    </source>
</evidence>
<evidence type="ECO:0000256" key="16">
    <source>
        <dbReference type="RuleBase" id="RU003515"/>
    </source>
</evidence>
<dbReference type="RefSeq" id="WP_152158961.1">
    <property type="nucleotide sequence ID" value="NZ_WEHX01000094.1"/>
</dbReference>
<comment type="cofactor">
    <cofactor evidence="2">
        <name>Mg(2+)</name>
        <dbReference type="ChEBI" id="CHEBI:18420"/>
    </cofactor>
</comment>
<evidence type="ECO:0000256" key="14">
    <source>
        <dbReference type="HAMAP-Rule" id="MF_00052"/>
    </source>
</evidence>
<dbReference type="InterPro" id="IPR022898">
    <property type="entry name" value="RNase_HII"/>
</dbReference>
<evidence type="ECO:0000256" key="13">
    <source>
        <dbReference type="ARBA" id="ARBA00023211"/>
    </source>
</evidence>
<feature type="domain" description="RNase H type-2" evidence="17">
    <location>
        <begin position="32"/>
        <end position="222"/>
    </location>
</feature>
<evidence type="ECO:0000313" key="19">
    <source>
        <dbReference type="Proteomes" id="UP000430564"/>
    </source>
</evidence>